<dbReference type="GO" id="GO:0005737">
    <property type="term" value="C:cytoplasm"/>
    <property type="evidence" value="ECO:0007669"/>
    <property type="project" value="UniProtKB-SubCell"/>
</dbReference>
<keyword evidence="2" id="KW-0963">Cytoplasm</keyword>
<dbReference type="EMBL" id="FPBK01000005">
    <property type="protein sequence ID" value="SFU51372.1"/>
    <property type="molecule type" value="Genomic_DNA"/>
</dbReference>
<dbReference type="Gene3D" id="3.20.20.380">
    <property type="entry name" value="Copper homeostasis (CutC) domain"/>
    <property type="match status" value="1"/>
</dbReference>
<dbReference type="STRING" id="1224947.SAMN05216480_105234"/>
<accession>A0A1I7GSE9</accession>
<dbReference type="SUPFAM" id="SSF110395">
    <property type="entry name" value="CutC-like"/>
    <property type="match status" value="1"/>
</dbReference>
<dbReference type="AlphaFoldDB" id="A0A1I7GSE9"/>
<sequence length="207" mass="22624">MIKEACVETLQQAINAQRNDVNRIELCGRLDLDGLTPDIAVAKEVVHKLDIPIHVMIRPRGGDFVYTLDEILEMETEIEQFKSMGIDGVVLGVLTKDGEIDTENLERLVAVAKPLNVVFHKAFDELSDLKTGLQQLMNIDGITHVLTSGGCATASEGSEILKDLVKIADGKIQIISAGKITDRNINELHTLIDGEAYHGKLIVGSLE</sequence>
<comment type="caution">
    <text evidence="2">Once thought to be involved in copper homeostasis, experiments in E.coli have shown this is not the case.</text>
</comment>
<dbReference type="OrthoDB" id="9815677at2"/>
<comment type="subcellular location">
    <subcellularLocation>
        <location evidence="2">Cytoplasm</location>
    </subcellularLocation>
</comment>
<reference evidence="3 4" key="1">
    <citation type="submission" date="2016-10" db="EMBL/GenBank/DDBJ databases">
        <authorList>
            <person name="de Groot N.N."/>
        </authorList>
    </citation>
    <scope>NUCLEOTIDE SEQUENCE [LARGE SCALE GENOMIC DNA]</scope>
    <source>
        <strain evidence="3 4">CGMCC 1.12333</strain>
    </source>
</reference>
<organism evidence="3 4">
    <name type="scientific">Pustulibacterium marinum</name>
    <dbReference type="NCBI Taxonomy" id="1224947"/>
    <lineage>
        <taxon>Bacteria</taxon>
        <taxon>Pseudomonadati</taxon>
        <taxon>Bacteroidota</taxon>
        <taxon>Flavobacteriia</taxon>
        <taxon>Flavobacteriales</taxon>
        <taxon>Flavobacteriaceae</taxon>
        <taxon>Pustulibacterium</taxon>
    </lineage>
</organism>
<gene>
    <name evidence="2" type="primary">cutC</name>
    <name evidence="3" type="ORF">SAMN05216480_105234</name>
</gene>
<protein>
    <recommendedName>
        <fullName evidence="2">PF03932 family protein CutC</fullName>
    </recommendedName>
</protein>
<dbReference type="Pfam" id="PF03932">
    <property type="entry name" value="CutC"/>
    <property type="match status" value="1"/>
</dbReference>
<dbReference type="RefSeq" id="WP_093024888.1">
    <property type="nucleotide sequence ID" value="NZ_FPBK01000005.1"/>
</dbReference>
<comment type="similarity">
    <text evidence="1 2">Belongs to the CutC family.</text>
</comment>
<evidence type="ECO:0000313" key="4">
    <source>
        <dbReference type="Proteomes" id="UP000199138"/>
    </source>
</evidence>
<proteinExistence type="inferred from homology"/>
<dbReference type="InterPro" id="IPR005627">
    <property type="entry name" value="CutC-like"/>
</dbReference>
<dbReference type="Proteomes" id="UP000199138">
    <property type="component" value="Unassembled WGS sequence"/>
</dbReference>
<evidence type="ECO:0000313" key="3">
    <source>
        <dbReference type="EMBL" id="SFU51372.1"/>
    </source>
</evidence>
<evidence type="ECO:0000256" key="1">
    <source>
        <dbReference type="ARBA" id="ARBA00007768"/>
    </source>
</evidence>
<name>A0A1I7GSE9_9FLAO</name>
<dbReference type="PANTHER" id="PTHR12598:SF0">
    <property type="entry name" value="COPPER HOMEOSTASIS PROTEIN CUTC HOMOLOG"/>
    <property type="match status" value="1"/>
</dbReference>
<keyword evidence="4" id="KW-1185">Reference proteome</keyword>
<dbReference type="GO" id="GO:0005507">
    <property type="term" value="F:copper ion binding"/>
    <property type="evidence" value="ECO:0007669"/>
    <property type="project" value="TreeGrafter"/>
</dbReference>
<dbReference type="HAMAP" id="MF_00795">
    <property type="entry name" value="CutC"/>
    <property type="match status" value="1"/>
</dbReference>
<dbReference type="InterPro" id="IPR036822">
    <property type="entry name" value="CutC-like_dom_sf"/>
</dbReference>
<dbReference type="PANTHER" id="PTHR12598">
    <property type="entry name" value="COPPER HOMEOSTASIS PROTEIN CUTC"/>
    <property type="match status" value="1"/>
</dbReference>
<evidence type="ECO:0000256" key="2">
    <source>
        <dbReference type="HAMAP-Rule" id="MF_00795"/>
    </source>
</evidence>